<dbReference type="EMBL" id="MNAN01000034">
    <property type="protein sequence ID" value="OHU94312.1"/>
    <property type="molecule type" value="Genomic_DNA"/>
</dbReference>
<accession>A0A1S1N6N0</accession>
<dbReference type="RefSeq" id="WP_070992750.1">
    <property type="nucleotide sequence ID" value="NZ_CBCSHD010000009.1"/>
</dbReference>
<evidence type="ECO:0000313" key="1">
    <source>
        <dbReference type="EMBL" id="OHU94312.1"/>
    </source>
</evidence>
<name>A0A1S1N6N0_9GAMM</name>
<proteinExistence type="predicted"/>
<sequence length="97" mass="10991">MKTQLILQNQHTYQLKPAIKKAREQAESAPKPADNVSFVKTSERGIELAKKLQSEFTSTIYDQPDFKTSKAISTYMAINNQQRRSDIESLIGVNVYA</sequence>
<dbReference type="STRING" id="327939.BIW53_14610"/>
<dbReference type="AlphaFoldDB" id="A0A1S1N6N0"/>
<reference evidence="1 2" key="1">
    <citation type="submission" date="2016-10" db="EMBL/GenBank/DDBJ databases">
        <title>Pseudoalteromonas amylolytica sp. nov., isolated from the surface seawater.</title>
        <authorList>
            <person name="Wu Y.-H."/>
            <person name="Cheng H."/>
            <person name="Jin X.-B."/>
            <person name="Wang C.-S."/>
            <person name="Xu X.-W."/>
        </authorList>
    </citation>
    <scope>NUCLEOTIDE SEQUENCE [LARGE SCALE GENOMIC DNA]</scope>
    <source>
        <strain evidence="1 2">JCM 12483</strain>
    </source>
</reference>
<keyword evidence="2" id="KW-1185">Reference proteome</keyword>
<dbReference type="OrthoDB" id="6309773at2"/>
<organism evidence="1 2">
    <name type="scientific">Pseudoalteromonas byunsanensis</name>
    <dbReference type="NCBI Taxonomy" id="327939"/>
    <lineage>
        <taxon>Bacteria</taxon>
        <taxon>Pseudomonadati</taxon>
        <taxon>Pseudomonadota</taxon>
        <taxon>Gammaproteobacteria</taxon>
        <taxon>Alteromonadales</taxon>
        <taxon>Pseudoalteromonadaceae</taxon>
        <taxon>Pseudoalteromonas</taxon>
    </lineage>
</organism>
<comment type="caution">
    <text evidence="1">The sequence shown here is derived from an EMBL/GenBank/DDBJ whole genome shotgun (WGS) entry which is preliminary data.</text>
</comment>
<evidence type="ECO:0000313" key="2">
    <source>
        <dbReference type="Proteomes" id="UP000180253"/>
    </source>
</evidence>
<dbReference type="Proteomes" id="UP000180253">
    <property type="component" value="Unassembled WGS sequence"/>
</dbReference>
<protein>
    <submittedName>
        <fullName evidence="1">Uncharacterized protein</fullName>
    </submittedName>
</protein>
<gene>
    <name evidence="1" type="ORF">BIW53_14610</name>
</gene>